<organism evidence="2 3">
    <name type="scientific">Amphibalanus amphitrite</name>
    <name type="common">Striped barnacle</name>
    <name type="synonym">Balanus amphitrite</name>
    <dbReference type="NCBI Taxonomy" id="1232801"/>
    <lineage>
        <taxon>Eukaryota</taxon>
        <taxon>Metazoa</taxon>
        <taxon>Ecdysozoa</taxon>
        <taxon>Arthropoda</taxon>
        <taxon>Crustacea</taxon>
        <taxon>Multicrustacea</taxon>
        <taxon>Cirripedia</taxon>
        <taxon>Thoracica</taxon>
        <taxon>Thoracicalcarea</taxon>
        <taxon>Balanomorpha</taxon>
        <taxon>Balanoidea</taxon>
        <taxon>Balanidae</taxon>
        <taxon>Amphibalaninae</taxon>
        <taxon>Amphibalanus</taxon>
    </lineage>
</organism>
<sequence>MNVPHSRPAARPGRPAAHPLLRQGRPLRRRRARLDAAGCGRSGRRRGRHHGTQGPQRDSGAVVGLSENHQGRCHGGQGHRAEGQVPEHRRQAGAGRGLITPTTRRATAPPRPPCWRAPSPRRASRRSARAPTPPRSAKA</sequence>
<keyword evidence="3" id="KW-1185">Reference proteome</keyword>
<feature type="compositionally biased region" description="Basic residues" evidence="1">
    <location>
        <begin position="42"/>
        <end position="51"/>
    </location>
</feature>
<feature type="compositionally biased region" description="Basic and acidic residues" evidence="1">
    <location>
        <begin position="79"/>
        <end position="90"/>
    </location>
</feature>
<feature type="compositionally biased region" description="Low complexity" evidence="1">
    <location>
        <begin position="7"/>
        <end position="24"/>
    </location>
</feature>
<evidence type="ECO:0000256" key="1">
    <source>
        <dbReference type="SAM" id="MobiDB-lite"/>
    </source>
</evidence>
<feature type="region of interest" description="Disordered" evidence="1">
    <location>
        <begin position="1"/>
        <end position="139"/>
    </location>
</feature>
<dbReference type="AlphaFoldDB" id="A0A6A4WXN9"/>
<accession>A0A6A4WXN9</accession>
<evidence type="ECO:0000313" key="3">
    <source>
        <dbReference type="Proteomes" id="UP000440578"/>
    </source>
</evidence>
<comment type="caution">
    <text evidence="2">The sequence shown here is derived from an EMBL/GenBank/DDBJ whole genome shotgun (WGS) entry which is preliminary data.</text>
</comment>
<gene>
    <name evidence="2" type="ORF">FJT64_021397</name>
</gene>
<dbReference type="Proteomes" id="UP000440578">
    <property type="component" value="Unassembled WGS sequence"/>
</dbReference>
<proteinExistence type="predicted"/>
<dbReference type="EMBL" id="VIIS01000594">
    <property type="protein sequence ID" value="KAF0307208.1"/>
    <property type="molecule type" value="Genomic_DNA"/>
</dbReference>
<evidence type="ECO:0000313" key="2">
    <source>
        <dbReference type="EMBL" id="KAF0307208.1"/>
    </source>
</evidence>
<reference evidence="2 3" key="1">
    <citation type="submission" date="2019-07" db="EMBL/GenBank/DDBJ databases">
        <title>Draft genome assembly of a fouling barnacle, Amphibalanus amphitrite (Darwin, 1854): The first reference genome for Thecostraca.</title>
        <authorList>
            <person name="Kim W."/>
        </authorList>
    </citation>
    <scope>NUCLEOTIDE SEQUENCE [LARGE SCALE GENOMIC DNA]</scope>
    <source>
        <strain evidence="2">SNU_AA5</strain>
        <tissue evidence="2">Soma without cirri and trophi</tissue>
    </source>
</reference>
<protein>
    <submittedName>
        <fullName evidence="2">Uncharacterized protein</fullName>
    </submittedName>
</protein>
<name>A0A6A4WXN9_AMPAM</name>